<sequence>MKQLDEKQVVLITHKGVGKGLYETLGYFVADLSSFHYFEISENETLDHVEAQINAIIDQKHTYFLATDFGLSSSTQIAVHVSKGKENVHLLTGVNLMMLFTLLSTKMDTDIESYIEYVLTTAKQDIRYWNVS</sequence>
<organism evidence="3 4">
    <name type="scientific">Massilicoli timonensis</name>
    <dbReference type="NCBI Taxonomy" id="2015901"/>
    <lineage>
        <taxon>Bacteria</taxon>
        <taxon>Bacillati</taxon>
        <taxon>Bacillota</taxon>
        <taxon>Erysipelotrichia</taxon>
        <taxon>Erysipelotrichales</taxon>
        <taxon>Erysipelotrichaceae</taxon>
        <taxon>Massilicoli</taxon>
    </lineage>
</organism>
<dbReference type="InterPro" id="IPR004701">
    <property type="entry name" value="PTS_EIIA_man-typ"/>
</dbReference>
<proteinExistence type="predicted"/>
<dbReference type="Gene3D" id="3.40.50.510">
    <property type="entry name" value="Phosphotransferase system, mannose-type IIA component"/>
    <property type="match status" value="1"/>
</dbReference>
<dbReference type="InterPro" id="IPR051471">
    <property type="entry name" value="Bacterial_PTS_sugar_comp"/>
</dbReference>
<dbReference type="PANTHER" id="PTHR33799">
    <property type="entry name" value="PTS PERMEASE-RELATED-RELATED"/>
    <property type="match status" value="1"/>
</dbReference>
<reference evidence="3 4" key="1">
    <citation type="submission" date="2022-06" db="EMBL/GenBank/DDBJ databases">
        <title>Isolation of gut microbiota from human fecal samples.</title>
        <authorList>
            <person name="Pamer E.G."/>
            <person name="Barat B."/>
            <person name="Waligurski E."/>
            <person name="Medina S."/>
            <person name="Paddock L."/>
            <person name="Mostad J."/>
        </authorList>
    </citation>
    <scope>NUCLEOTIDE SEQUENCE [LARGE SCALE GENOMIC DNA]</scope>
    <source>
        <strain evidence="3 4">DFI.6.1</strain>
    </source>
</reference>
<evidence type="ECO:0000259" key="2">
    <source>
        <dbReference type="PROSITE" id="PS51096"/>
    </source>
</evidence>
<dbReference type="SUPFAM" id="SSF53062">
    <property type="entry name" value="PTS system fructose IIA component-like"/>
    <property type="match status" value="1"/>
</dbReference>
<feature type="domain" description="PTS EIIA type-4" evidence="2">
    <location>
        <begin position="6"/>
        <end position="126"/>
    </location>
</feature>
<dbReference type="InterPro" id="IPR036662">
    <property type="entry name" value="PTS_EIIA_man-typ_sf"/>
</dbReference>
<dbReference type="PROSITE" id="PS51096">
    <property type="entry name" value="PTS_EIIA_TYPE_4"/>
    <property type="match status" value="1"/>
</dbReference>
<dbReference type="Pfam" id="PF03610">
    <property type="entry name" value="EIIA-man"/>
    <property type="match status" value="1"/>
</dbReference>
<name>A0ABT1SHQ6_9FIRM</name>
<dbReference type="RefSeq" id="WP_102267497.1">
    <property type="nucleotide sequence ID" value="NZ_CALVCM010000034.1"/>
</dbReference>
<gene>
    <name evidence="3" type="ORF">NE663_00590</name>
</gene>
<dbReference type="Proteomes" id="UP001524435">
    <property type="component" value="Unassembled WGS sequence"/>
</dbReference>
<evidence type="ECO:0000313" key="4">
    <source>
        <dbReference type="Proteomes" id="UP001524435"/>
    </source>
</evidence>
<keyword evidence="1" id="KW-0808">Transferase</keyword>
<keyword evidence="4" id="KW-1185">Reference proteome</keyword>
<evidence type="ECO:0000313" key="3">
    <source>
        <dbReference type="EMBL" id="MCQ5120756.1"/>
    </source>
</evidence>
<dbReference type="PANTHER" id="PTHR33799:SF1">
    <property type="entry name" value="PTS SYSTEM MANNOSE-SPECIFIC EIIAB COMPONENT-RELATED"/>
    <property type="match status" value="1"/>
</dbReference>
<accession>A0ABT1SHQ6</accession>
<dbReference type="EMBL" id="JANGCH010000001">
    <property type="protein sequence ID" value="MCQ5120756.1"/>
    <property type="molecule type" value="Genomic_DNA"/>
</dbReference>
<protein>
    <recommendedName>
        <fullName evidence="2">PTS EIIA type-4 domain-containing protein</fullName>
    </recommendedName>
</protein>
<evidence type="ECO:0000256" key="1">
    <source>
        <dbReference type="ARBA" id="ARBA00022679"/>
    </source>
</evidence>
<comment type="caution">
    <text evidence="3">The sequence shown here is derived from an EMBL/GenBank/DDBJ whole genome shotgun (WGS) entry which is preliminary data.</text>
</comment>